<dbReference type="OrthoDB" id="1451476at2"/>
<evidence type="ECO:0000256" key="2">
    <source>
        <dbReference type="SAM" id="SignalP"/>
    </source>
</evidence>
<evidence type="ECO:0000313" key="4">
    <source>
        <dbReference type="Proteomes" id="UP000182761"/>
    </source>
</evidence>
<name>A0A0X3ANZ0_9FLAO</name>
<dbReference type="AlphaFoldDB" id="A0A0X3ANZ0"/>
<dbReference type="STRING" id="1586267.GCA_001418685_00913"/>
<protein>
    <submittedName>
        <fullName evidence="3">Uncharacterized protein</fullName>
    </submittedName>
</protein>
<reference evidence="3 4" key="1">
    <citation type="submission" date="2016-01" db="EMBL/GenBank/DDBJ databases">
        <authorList>
            <person name="McClelland M."/>
            <person name="Jain A."/>
            <person name="Saraogi P."/>
            <person name="Mendelson R."/>
            <person name="Westerman R."/>
            <person name="SanMiguel P."/>
            <person name="Csonka L."/>
        </authorList>
    </citation>
    <scope>NUCLEOTIDE SEQUENCE [LARGE SCALE GENOMIC DNA]</scope>
    <source>
        <strain evidence="3 4">R-53146</strain>
    </source>
</reference>
<keyword evidence="4" id="KW-1185">Reference proteome</keyword>
<keyword evidence="2" id="KW-0732">Signal</keyword>
<gene>
    <name evidence="3" type="ORF">Ga0061079_10528</name>
</gene>
<accession>A0A0X3ANZ0</accession>
<feature type="chain" id="PRO_5007049761" evidence="2">
    <location>
        <begin position="20"/>
        <end position="144"/>
    </location>
</feature>
<evidence type="ECO:0000256" key="1">
    <source>
        <dbReference type="SAM" id="MobiDB-lite"/>
    </source>
</evidence>
<feature type="region of interest" description="Disordered" evidence="1">
    <location>
        <begin position="63"/>
        <end position="91"/>
    </location>
</feature>
<proteinExistence type="predicted"/>
<organism evidence="3 4">
    <name type="scientific">Apibacter mensalis</name>
    <dbReference type="NCBI Taxonomy" id="1586267"/>
    <lineage>
        <taxon>Bacteria</taxon>
        <taxon>Pseudomonadati</taxon>
        <taxon>Bacteroidota</taxon>
        <taxon>Flavobacteriia</taxon>
        <taxon>Flavobacteriales</taxon>
        <taxon>Weeksellaceae</taxon>
        <taxon>Apibacter</taxon>
    </lineage>
</organism>
<sequence>MNKFLTLAFVLILSSSAFAQTGRNGMNKEYGRQYEEIRKNPNLSEYEKGQKKRELSLQQKKDNMNYGNHHEHPYGHHSEIADKKKKDIDNQIDQLEERYKRDKEKIENNNRLSKNEIKIQKNELERTYKYKKNALEREKKAIKK</sequence>
<feature type="signal peptide" evidence="2">
    <location>
        <begin position="1"/>
        <end position="19"/>
    </location>
</feature>
<dbReference type="RefSeq" id="WP_055425287.1">
    <property type="nucleotide sequence ID" value="NZ_FCOR01000005.1"/>
</dbReference>
<evidence type="ECO:0000313" key="3">
    <source>
        <dbReference type="EMBL" id="CVK16074.1"/>
    </source>
</evidence>
<dbReference type="EMBL" id="FCOR01000005">
    <property type="protein sequence ID" value="CVK16074.1"/>
    <property type="molecule type" value="Genomic_DNA"/>
</dbReference>
<dbReference type="Proteomes" id="UP000182761">
    <property type="component" value="Unassembled WGS sequence"/>
</dbReference>